<dbReference type="PANTHER" id="PTHR30244:SF36">
    <property type="entry name" value="3-OXO-GLUCOSE-6-PHOSPHATE:GLUTAMATE AMINOTRANSFERASE"/>
    <property type="match status" value="1"/>
</dbReference>
<proteinExistence type="inferred from homology"/>
<evidence type="ECO:0000313" key="7">
    <source>
        <dbReference type="Proteomes" id="UP000317171"/>
    </source>
</evidence>
<dbReference type="EC" id="2.6.1.100" evidence="6"/>
<evidence type="ECO:0000313" key="6">
    <source>
        <dbReference type="EMBL" id="QDT40605.1"/>
    </source>
</evidence>
<comment type="similarity">
    <text evidence="2 5">Belongs to the DegT/DnrJ/EryC1 family.</text>
</comment>
<feature type="active site" description="Proton acceptor" evidence="3">
    <location>
        <position position="220"/>
    </location>
</feature>
<dbReference type="AlphaFoldDB" id="A0A517R9Q1"/>
<protein>
    <submittedName>
        <fullName evidence="6">L-glutamine:2-deoxy-scyllo-inosose aminotransferase</fullName>
        <ecNumber evidence="6">2.6.1.100</ecNumber>
    </submittedName>
</protein>
<dbReference type="InterPro" id="IPR015422">
    <property type="entry name" value="PyrdxlP-dep_Trfase_small"/>
</dbReference>
<dbReference type="Gene3D" id="3.90.1150.10">
    <property type="entry name" value="Aspartate Aminotransferase, domain 1"/>
    <property type="match status" value="1"/>
</dbReference>
<dbReference type="InterPro" id="IPR000653">
    <property type="entry name" value="DegT/StrS_aminotransferase"/>
</dbReference>
<dbReference type="OrthoDB" id="257609at2"/>
<gene>
    <name evidence="6" type="primary">btrR</name>
    <name evidence="6" type="ORF">Pan241w_06630</name>
</gene>
<evidence type="ECO:0000256" key="2">
    <source>
        <dbReference type="ARBA" id="ARBA00037999"/>
    </source>
</evidence>
<dbReference type="EMBL" id="CP036269">
    <property type="protein sequence ID" value="QDT40605.1"/>
    <property type="molecule type" value="Genomic_DNA"/>
</dbReference>
<accession>A0A517R9Q1</accession>
<dbReference type="Gene3D" id="3.40.640.10">
    <property type="entry name" value="Type I PLP-dependent aspartate aminotransferase-like (Major domain)"/>
    <property type="match status" value="1"/>
</dbReference>
<keyword evidence="1 4" id="KW-0663">Pyridoxal phosphate</keyword>
<evidence type="ECO:0000256" key="1">
    <source>
        <dbReference type="ARBA" id="ARBA00022898"/>
    </source>
</evidence>
<dbReference type="GO" id="GO:0000271">
    <property type="term" value="P:polysaccharide biosynthetic process"/>
    <property type="evidence" value="ECO:0007669"/>
    <property type="project" value="TreeGrafter"/>
</dbReference>
<evidence type="ECO:0000256" key="4">
    <source>
        <dbReference type="PIRSR" id="PIRSR000390-2"/>
    </source>
</evidence>
<organism evidence="6 7">
    <name type="scientific">Gimesia alba</name>
    <dbReference type="NCBI Taxonomy" id="2527973"/>
    <lineage>
        <taxon>Bacteria</taxon>
        <taxon>Pseudomonadati</taxon>
        <taxon>Planctomycetota</taxon>
        <taxon>Planctomycetia</taxon>
        <taxon>Planctomycetales</taxon>
        <taxon>Planctomycetaceae</taxon>
        <taxon>Gimesia</taxon>
    </lineage>
</organism>
<name>A0A517R9Q1_9PLAN</name>
<reference evidence="6 7" key="1">
    <citation type="submission" date="2019-02" db="EMBL/GenBank/DDBJ databases">
        <title>Deep-cultivation of Planctomycetes and their phenomic and genomic characterization uncovers novel biology.</title>
        <authorList>
            <person name="Wiegand S."/>
            <person name="Jogler M."/>
            <person name="Boedeker C."/>
            <person name="Pinto D."/>
            <person name="Vollmers J."/>
            <person name="Rivas-Marin E."/>
            <person name="Kohn T."/>
            <person name="Peeters S.H."/>
            <person name="Heuer A."/>
            <person name="Rast P."/>
            <person name="Oberbeckmann S."/>
            <person name="Bunk B."/>
            <person name="Jeske O."/>
            <person name="Meyerdierks A."/>
            <person name="Storesund J.E."/>
            <person name="Kallscheuer N."/>
            <person name="Luecker S."/>
            <person name="Lage O.M."/>
            <person name="Pohl T."/>
            <person name="Merkel B.J."/>
            <person name="Hornburger P."/>
            <person name="Mueller R.-W."/>
            <person name="Bruemmer F."/>
            <person name="Labrenz M."/>
            <person name="Spormann A.M."/>
            <person name="Op den Camp H."/>
            <person name="Overmann J."/>
            <person name="Amann R."/>
            <person name="Jetten M.S.M."/>
            <person name="Mascher T."/>
            <person name="Medema M.H."/>
            <person name="Devos D.P."/>
            <person name="Kaster A.-K."/>
            <person name="Ovreas L."/>
            <person name="Rohde M."/>
            <person name="Galperin M.Y."/>
            <person name="Jogler C."/>
        </authorList>
    </citation>
    <scope>NUCLEOTIDE SEQUENCE [LARGE SCALE GENOMIC DNA]</scope>
    <source>
        <strain evidence="6 7">Pan241w</strain>
    </source>
</reference>
<dbReference type="GO" id="GO:0030170">
    <property type="term" value="F:pyridoxal phosphate binding"/>
    <property type="evidence" value="ECO:0007669"/>
    <property type="project" value="TreeGrafter"/>
</dbReference>
<sequence length="428" mass="46701">MLFQNSHLAIKIRTLTTKLMNSSTREKPAILGGAPYFPEGPPEWPFASPDINQALQQAQETGLWGKYHGPCSQELQQELAAFHETDEVILCSSGTVAIELALRGLGIGPGDEVILAAYDFEGNFKNILTTGATPVLVDVDSRNCNLDLNLIKQAITNSTKCILVSHLHGGLVPMSAVMNLAKKWGIPVVEDACQIPGAKVEGRTAGSTGDIGVLSFGGSKLLTAGRGGAVMTSSPQIAQRIRLYSFRGNDAYPLTELQAALLIPQLKTLPHQNQKRQENVTRLLQQLADHAGLTSLSQANSTNEADSCPGYYKLGFKYDPEHFAGLTRELFCTSMQSEGIAFYPGFRALHTIHSKRRFRQMDELPVATACDQNLVVLHHPILLTDQNNMDLIATAVARIHQHAEEIIQMSTSGQLDTSRKKSEDLSFE</sequence>
<dbReference type="KEGG" id="gaz:Pan241w_06630"/>
<keyword evidence="6" id="KW-0032">Aminotransferase</keyword>
<evidence type="ECO:0000256" key="3">
    <source>
        <dbReference type="PIRSR" id="PIRSR000390-1"/>
    </source>
</evidence>
<dbReference type="Pfam" id="PF01041">
    <property type="entry name" value="DegT_DnrJ_EryC1"/>
    <property type="match status" value="1"/>
</dbReference>
<keyword evidence="6" id="KW-0808">Transferase</keyword>
<feature type="modified residue" description="N6-(pyridoxal phosphate)lysine" evidence="4">
    <location>
        <position position="220"/>
    </location>
</feature>
<dbReference type="Proteomes" id="UP000317171">
    <property type="component" value="Chromosome"/>
</dbReference>
<dbReference type="PIRSF" id="PIRSF000390">
    <property type="entry name" value="PLP_StrS"/>
    <property type="match status" value="1"/>
</dbReference>
<dbReference type="GO" id="GO:0008483">
    <property type="term" value="F:transaminase activity"/>
    <property type="evidence" value="ECO:0007669"/>
    <property type="project" value="UniProtKB-KW"/>
</dbReference>
<keyword evidence="7" id="KW-1185">Reference proteome</keyword>
<dbReference type="InterPro" id="IPR015421">
    <property type="entry name" value="PyrdxlP-dep_Trfase_major"/>
</dbReference>
<dbReference type="PANTHER" id="PTHR30244">
    <property type="entry name" value="TRANSAMINASE"/>
    <property type="match status" value="1"/>
</dbReference>
<dbReference type="SUPFAM" id="SSF53383">
    <property type="entry name" value="PLP-dependent transferases"/>
    <property type="match status" value="1"/>
</dbReference>
<dbReference type="InterPro" id="IPR015424">
    <property type="entry name" value="PyrdxlP-dep_Trfase"/>
</dbReference>
<evidence type="ECO:0000256" key="5">
    <source>
        <dbReference type="RuleBase" id="RU004508"/>
    </source>
</evidence>